<keyword evidence="2" id="KW-1185">Reference proteome</keyword>
<name>A0A176TAS2_9FLAO</name>
<dbReference type="RefSeq" id="WP_068449848.1">
    <property type="nucleotide sequence ID" value="NZ_CANKUV010000017.1"/>
</dbReference>
<dbReference type="OrthoDB" id="5616097at2"/>
<comment type="caution">
    <text evidence="1">The sequence shown here is derived from an EMBL/GenBank/DDBJ whole genome shotgun (WGS) entry which is preliminary data.</text>
</comment>
<dbReference type="AlphaFoldDB" id="A0A176TAS2"/>
<dbReference type="Proteomes" id="UP000076923">
    <property type="component" value="Unassembled WGS sequence"/>
</dbReference>
<dbReference type="Gene3D" id="3.30.70.260">
    <property type="match status" value="1"/>
</dbReference>
<evidence type="ECO:0000313" key="2">
    <source>
        <dbReference type="Proteomes" id="UP000076923"/>
    </source>
</evidence>
<sequence>MSDKKEFYTKLKDQLDDTTNFPADYMYKFIVPTDGNQVQEVEDLFNDSGAVINTKKSKTGKYVSVSIVLKIESSDKVISYYLKAEKIKGIISL</sequence>
<protein>
    <recommendedName>
        <fullName evidence="3">DUF493 domain-containing protein</fullName>
    </recommendedName>
</protein>
<dbReference type="InterPro" id="IPR007454">
    <property type="entry name" value="UPF0250_YbeD-like"/>
</dbReference>
<dbReference type="InterPro" id="IPR027471">
    <property type="entry name" value="YbeD-like_sf"/>
</dbReference>
<gene>
    <name evidence="1" type="ORF">LPB303_09785</name>
</gene>
<organism evidence="1 2">
    <name type="scientific">Polaribacter atrinae</name>
    <dbReference type="NCBI Taxonomy" id="1333662"/>
    <lineage>
        <taxon>Bacteria</taxon>
        <taxon>Pseudomonadati</taxon>
        <taxon>Bacteroidota</taxon>
        <taxon>Flavobacteriia</taxon>
        <taxon>Flavobacteriales</taxon>
        <taxon>Flavobacteriaceae</taxon>
    </lineage>
</organism>
<accession>A0A176TAS2</accession>
<reference evidence="1 2" key="1">
    <citation type="submission" date="2016-02" db="EMBL/GenBank/DDBJ databases">
        <title>Draft genome sequence of Polaribacter atrinae KACC17473.</title>
        <authorList>
            <person name="Shin S.-K."/>
            <person name="Yi H."/>
        </authorList>
    </citation>
    <scope>NUCLEOTIDE SEQUENCE [LARGE SCALE GENOMIC DNA]</scope>
    <source>
        <strain evidence="1 2">KACC 17473</strain>
    </source>
</reference>
<evidence type="ECO:0008006" key="3">
    <source>
        <dbReference type="Google" id="ProtNLM"/>
    </source>
</evidence>
<evidence type="ECO:0000313" key="1">
    <source>
        <dbReference type="EMBL" id="OAD44940.1"/>
    </source>
</evidence>
<proteinExistence type="predicted"/>
<dbReference type="SUPFAM" id="SSF117991">
    <property type="entry name" value="YbeD/HP0495-like"/>
    <property type="match status" value="1"/>
</dbReference>
<dbReference type="EMBL" id="LVWE01000033">
    <property type="protein sequence ID" value="OAD44940.1"/>
    <property type="molecule type" value="Genomic_DNA"/>
</dbReference>
<dbReference type="STRING" id="1333662.LPB303_09785"/>
<dbReference type="Pfam" id="PF04359">
    <property type="entry name" value="DUF493"/>
    <property type="match status" value="1"/>
</dbReference>